<feature type="region of interest" description="Disordered" evidence="1">
    <location>
        <begin position="43"/>
        <end position="80"/>
    </location>
</feature>
<dbReference type="GO" id="GO:0004620">
    <property type="term" value="F:phospholipase activity"/>
    <property type="evidence" value="ECO:0007669"/>
    <property type="project" value="TreeGrafter"/>
</dbReference>
<evidence type="ECO:0000256" key="1">
    <source>
        <dbReference type="SAM" id="MobiDB-lite"/>
    </source>
</evidence>
<feature type="non-terminal residue" evidence="3">
    <location>
        <position position="775"/>
    </location>
</feature>
<comment type="caution">
    <text evidence="3">The sequence shown here is derived from an EMBL/GenBank/DDBJ whole genome shotgun (WGS) entry which is preliminary data.</text>
</comment>
<dbReference type="PROSITE" id="PS51043">
    <property type="entry name" value="DDHD"/>
    <property type="match status" value="1"/>
</dbReference>
<proteinExistence type="predicted"/>
<feature type="region of interest" description="Disordered" evidence="1">
    <location>
        <begin position="1"/>
        <end position="29"/>
    </location>
</feature>
<dbReference type="Pfam" id="PF23463">
    <property type="entry name" value="WWE_2"/>
    <property type="match status" value="1"/>
</dbReference>
<reference evidence="3 4" key="1">
    <citation type="submission" date="2016-07" db="EMBL/GenBank/DDBJ databases">
        <title>Pervasive Adenine N6-methylation of Active Genes in Fungi.</title>
        <authorList>
            <consortium name="DOE Joint Genome Institute"/>
            <person name="Mondo S.J."/>
            <person name="Dannebaum R.O."/>
            <person name="Kuo R.C."/>
            <person name="Labutti K."/>
            <person name="Haridas S."/>
            <person name="Kuo A."/>
            <person name="Salamov A."/>
            <person name="Ahrendt S.R."/>
            <person name="Lipzen A."/>
            <person name="Sullivan W."/>
            <person name="Andreopoulos W.B."/>
            <person name="Clum A."/>
            <person name="Lindquist E."/>
            <person name="Daum C."/>
            <person name="Ramamoorthy G.K."/>
            <person name="Gryganskyi A."/>
            <person name="Culley D."/>
            <person name="Magnuson J.K."/>
            <person name="James T.Y."/>
            <person name="O'Malley M.A."/>
            <person name="Stajich J.E."/>
            <person name="Spatafora J.W."/>
            <person name="Visel A."/>
            <person name="Grigoriev I.V."/>
        </authorList>
    </citation>
    <scope>NUCLEOTIDE SEQUENCE [LARGE SCALE GENOMIC DNA]</scope>
    <source>
        <strain evidence="3 4">NRRL 1336</strain>
    </source>
</reference>
<dbReference type="InterPro" id="IPR004177">
    <property type="entry name" value="DDHD_dom"/>
</dbReference>
<dbReference type="EMBL" id="MCGE01000006">
    <property type="protein sequence ID" value="ORZ20251.1"/>
    <property type="molecule type" value="Genomic_DNA"/>
</dbReference>
<sequence>MTVSNQSIQPQRKHPSTNPALDPNAPPLIAQWFHASDAPIVDPVTIRQEKAAKTASRSSTSSSSTSTTTTPSKPKASPKTWVPFSVRDSSAIEKAYQDDIRGAKVPVNEDYLFEVDVEKRTIGPIYWEGPIFEIRRATWFIQGDGSKWVPCEENLAEQIEIGYHKYKPYIIEESSSEDPADTKADNTMSSIESTSAYEESKLKTVLESQPVEKQWNLLGAYLEQYVVYTGESTAWLLYDTASSKLAKSIITKLTNSQNLGGTRLLRGYLQVEQQQGDNKQTKKTSAASKPTKEEHKDQERDLADHEQTEEEITQPYTDDYDNEKSEGENRKIDHVIFAVHGIGQKLTERFGQTFVHDVNVLRNTMKTCYSLVNDTSSKSPRDNGIQVLPILWRKSITFGMASDEEGAEADMGMRGGEDGCPTLDEITLEGIPMYRMLVSDVFLDIPLYMTQKYRDQMTVIITNEINRVYKLFIERNPDFTKNNGKVSILGHSLGSLLAFDILSTQPMTPTQEKYAKSKDRLPLPLEKKAPSLLFTVENFFAVGSPLGILLLLRGFKISSRNALAQGGMSEWEQSTATLMDGSHDTPISYYYPAVENLYNIFHNSDPVAYRLEPLIARHYGAKEKPVPIPYIKGGLKGVLDAGLNMGSGIARSAGAFFDTFKSNWTNSLIMRGLGFNNKVDQNGNTVTEDGSTTRSPTEMSSTSGSDKIEMGSYSGSKSIGAKKLAMLNPKMGRVDFCLQEGILENSYFSALSVHLNYWSDLDVAAMLVREVYKHT</sequence>
<feature type="region of interest" description="Disordered" evidence="1">
    <location>
        <begin position="680"/>
        <end position="715"/>
    </location>
</feature>
<dbReference type="AlphaFoldDB" id="A0A1X2IPP4"/>
<dbReference type="STRING" id="90262.A0A1X2IPP4"/>
<dbReference type="Proteomes" id="UP000193560">
    <property type="component" value="Unassembled WGS sequence"/>
</dbReference>
<dbReference type="InterPro" id="IPR055555">
    <property type="entry name" value="PA-PLA1_DUF7131"/>
</dbReference>
<dbReference type="GO" id="GO:0046872">
    <property type="term" value="F:metal ion binding"/>
    <property type="evidence" value="ECO:0007669"/>
    <property type="project" value="InterPro"/>
</dbReference>
<feature type="compositionally biased region" description="Polar residues" evidence="1">
    <location>
        <begin position="1"/>
        <end position="10"/>
    </location>
</feature>
<evidence type="ECO:0000313" key="3">
    <source>
        <dbReference type="EMBL" id="ORZ20251.1"/>
    </source>
</evidence>
<keyword evidence="4" id="KW-1185">Reference proteome</keyword>
<feature type="region of interest" description="Disordered" evidence="1">
    <location>
        <begin position="272"/>
        <end position="325"/>
    </location>
</feature>
<gene>
    <name evidence="3" type="ORF">BCR42DRAFT_408329</name>
</gene>
<name>A0A1X2IPP4_9FUNG</name>
<dbReference type="Pfam" id="PF23465">
    <property type="entry name" value="DUF7131"/>
    <property type="match status" value="1"/>
</dbReference>
<dbReference type="InterPro" id="IPR029058">
    <property type="entry name" value="AB_hydrolase_fold"/>
</dbReference>
<dbReference type="PANTHER" id="PTHR23509:SF10">
    <property type="entry name" value="LD21067P"/>
    <property type="match status" value="1"/>
</dbReference>
<dbReference type="SMART" id="SM01127">
    <property type="entry name" value="DDHD"/>
    <property type="match status" value="1"/>
</dbReference>
<dbReference type="InterPro" id="IPR057826">
    <property type="entry name" value="WWE_C20G8.02"/>
</dbReference>
<feature type="compositionally biased region" description="Basic and acidic residues" evidence="1">
    <location>
        <begin position="290"/>
        <end position="306"/>
    </location>
</feature>
<dbReference type="GO" id="GO:0005737">
    <property type="term" value="C:cytoplasm"/>
    <property type="evidence" value="ECO:0007669"/>
    <property type="project" value="TreeGrafter"/>
</dbReference>
<feature type="compositionally biased region" description="Low complexity" evidence="1">
    <location>
        <begin position="53"/>
        <end position="80"/>
    </location>
</feature>
<feature type="compositionally biased region" description="Polar residues" evidence="1">
    <location>
        <begin position="680"/>
        <end position="705"/>
    </location>
</feature>
<dbReference type="Pfam" id="PF02862">
    <property type="entry name" value="DDHD"/>
    <property type="match status" value="1"/>
</dbReference>
<dbReference type="SUPFAM" id="SSF53474">
    <property type="entry name" value="alpha/beta-Hydrolases"/>
    <property type="match status" value="1"/>
</dbReference>
<dbReference type="OrthoDB" id="431378at2759"/>
<evidence type="ECO:0000259" key="2">
    <source>
        <dbReference type="PROSITE" id="PS51043"/>
    </source>
</evidence>
<dbReference type="InterPro" id="IPR058055">
    <property type="entry name" value="PA-PLA1"/>
</dbReference>
<dbReference type="PANTHER" id="PTHR23509">
    <property type="entry name" value="PA-PL1 PHOSPHOLIPASE FAMILY"/>
    <property type="match status" value="1"/>
</dbReference>
<protein>
    <submittedName>
        <fullName evidence="3">DDHD domain-domain-containing protein</fullName>
    </submittedName>
</protein>
<accession>A0A1X2IPP4</accession>
<evidence type="ECO:0000313" key="4">
    <source>
        <dbReference type="Proteomes" id="UP000193560"/>
    </source>
</evidence>
<organism evidence="3 4">
    <name type="scientific">Absidia repens</name>
    <dbReference type="NCBI Taxonomy" id="90262"/>
    <lineage>
        <taxon>Eukaryota</taxon>
        <taxon>Fungi</taxon>
        <taxon>Fungi incertae sedis</taxon>
        <taxon>Mucoromycota</taxon>
        <taxon>Mucoromycotina</taxon>
        <taxon>Mucoromycetes</taxon>
        <taxon>Mucorales</taxon>
        <taxon>Cunninghamellaceae</taxon>
        <taxon>Absidia</taxon>
    </lineage>
</organism>
<feature type="domain" description="DDHD" evidence="2">
    <location>
        <begin position="532"/>
        <end position="773"/>
    </location>
</feature>